<evidence type="ECO:0008006" key="5">
    <source>
        <dbReference type="Google" id="ProtNLM"/>
    </source>
</evidence>
<evidence type="ECO:0000256" key="1">
    <source>
        <dbReference type="SAM" id="MobiDB-lite"/>
    </source>
</evidence>
<accession>A0A7G7CPQ2</accession>
<dbReference type="Proteomes" id="UP000515743">
    <property type="component" value="Chromosome"/>
</dbReference>
<keyword evidence="4" id="KW-1185">Reference proteome</keyword>
<reference evidence="3 4" key="1">
    <citation type="submission" date="2020-07" db="EMBL/GenBank/DDBJ databases">
        <title>Complete genome and description of Corynebacterium incognita strain Marseille-Q3630 sp. nov.</title>
        <authorList>
            <person name="Boxberger M."/>
        </authorList>
    </citation>
    <scope>NUCLEOTIDE SEQUENCE [LARGE SCALE GENOMIC DNA]</scope>
    <source>
        <strain evidence="3 4">Marseille-Q3630</strain>
    </source>
</reference>
<evidence type="ECO:0000256" key="2">
    <source>
        <dbReference type="SAM" id="SignalP"/>
    </source>
</evidence>
<feature type="chain" id="PRO_5039687376" description="Prolipoprotein LppL" evidence="2">
    <location>
        <begin position="20"/>
        <end position="336"/>
    </location>
</feature>
<dbReference type="AlphaFoldDB" id="A0A7G7CPQ2"/>
<evidence type="ECO:0000313" key="4">
    <source>
        <dbReference type="Proteomes" id="UP000515743"/>
    </source>
</evidence>
<keyword evidence="2" id="KW-0732">Signal</keyword>
<dbReference type="RefSeq" id="WP_185175942.1">
    <property type="nucleotide sequence ID" value="NZ_CP059404.1"/>
</dbReference>
<evidence type="ECO:0000313" key="3">
    <source>
        <dbReference type="EMBL" id="QNE89568.1"/>
    </source>
</evidence>
<gene>
    <name evidence="3" type="ORF">H0194_00375</name>
</gene>
<dbReference type="KEGG" id="cik:H0194_00375"/>
<feature type="region of interest" description="Disordered" evidence="1">
    <location>
        <begin position="28"/>
        <end position="48"/>
    </location>
</feature>
<name>A0A7G7CPQ2_9CORY</name>
<sequence>MKRLTALACVAATALGMIACTPEPVMNTPEQVGGATPASSPQQQGAKPDGEIIELDDAENITDLDTVGGVLAVRTGDSLRIGTPEQFGGASDEAFTTDIAGCGEVTTSGAQDGGTPEFLVACGNTVRIFPAADAQAEQTADTQGFAATSAVRAPNGSLLLASDKEAIMKVIPADGGEAEDIEVAAPTDQLVIVGESPVRMNRGDSTIQNIDWREDREGGRLRIGVGVGTIASGPSEVIVAADALGKQLAVYTSGTVVRLHQLGPIDGTPWAAGWDGKLAWVTSTDTNQAFGFDISTGAPVEKKKLNVVPDAQSMAAAEGFTAFGSATSPQLQIVRK</sequence>
<proteinExistence type="predicted"/>
<organism evidence="3 4">
    <name type="scientific">Corynebacterium incognita</name>
    <dbReference type="NCBI Taxonomy" id="2754725"/>
    <lineage>
        <taxon>Bacteria</taxon>
        <taxon>Bacillati</taxon>
        <taxon>Actinomycetota</taxon>
        <taxon>Actinomycetes</taxon>
        <taxon>Mycobacteriales</taxon>
        <taxon>Corynebacteriaceae</taxon>
        <taxon>Corynebacterium</taxon>
    </lineage>
</organism>
<dbReference type="SUPFAM" id="SSF63829">
    <property type="entry name" value="Calcium-dependent phosphotriesterase"/>
    <property type="match status" value="1"/>
</dbReference>
<dbReference type="PROSITE" id="PS51257">
    <property type="entry name" value="PROKAR_LIPOPROTEIN"/>
    <property type="match status" value="1"/>
</dbReference>
<dbReference type="EMBL" id="CP059404">
    <property type="protein sequence ID" value="QNE89568.1"/>
    <property type="molecule type" value="Genomic_DNA"/>
</dbReference>
<feature type="signal peptide" evidence="2">
    <location>
        <begin position="1"/>
        <end position="19"/>
    </location>
</feature>
<protein>
    <recommendedName>
        <fullName evidence="5">Prolipoprotein LppL</fullName>
    </recommendedName>
</protein>